<dbReference type="Pfam" id="PF06580">
    <property type="entry name" value="His_kinase"/>
    <property type="match status" value="1"/>
</dbReference>
<protein>
    <recommendedName>
        <fullName evidence="3">histidine kinase</fullName>
        <ecNumber evidence="3">2.7.13.3</ecNumber>
    </recommendedName>
</protein>
<organism evidence="11 12">
    <name type="scientific">Vallitalea guaymasensis</name>
    <dbReference type="NCBI Taxonomy" id="1185412"/>
    <lineage>
        <taxon>Bacteria</taxon>
        <taxon>Bacillati</taxon>
        <taxon>Bacillota</taxon>
        <taxon>Clostridia</taxon>
        <taxon>Lachnospirales</taxon>
        <taxon>Vallitaleaceae</taxon>
        <taxon>Vallitalea</taxon>
    </lineage>
</organism>
<keyword evidence="7" id="KW-0902">Two-component regulatory system</keyword>
<dbReference type="Gene3D" id="3.30.565.10">
    <property type="entry name" value="Histidine kinase-like ATPase, C-terminal domain"/>
    <property type="match status" value="1"/>
</dbReference>
<dbReference type="RefSeq" id="WP_212690219.1">
    <property type="nucleotide sequence ID" value="NZ_CP058561.1"/>
</dbReference>
<evidence type="ECO:0000256" key="8">
    <source>
        <dbReference type="SAM" id="Phobius"/>
    </source>
</evidence>
<dbReference type="Proteomes" id="UP000677305">
    <property type="component" value="Chromosome"/>
</dbReference>
<keyword evidence="8" id="KW-0812">Transmembrane</keyword>
<evidence type="ECO:0000256" key="6">
    <source>
        <dbReference type="ARBA" id="ARBA00022777"/>
    </source>
</evidence>
<proteinExistence type="predicted"/>
<dbReference type="CDD" id="cd06225">
    <property type="entry name" value="HAMP"/>
    <property type="match status" value="1"/>
</dbReference>
<dbReference type="InterPro" id="IPR036890">
    <property type="entry name" value="HATPase_C_sf"/>
</dbReference>
<evidence type="ECO:0000259" key="9">
    <source>
        <dbReference type="PROSITE" id="PS50109"/>
    </source>
</evidence>
<reference evidence="11 12" key="1">
    <citation type="submission" date="2020-07" db="EMBL/GenBank/DDBJ databases">
        <title>Vallitalea guaymasensis genome.</title>
        <authorList>
            <person name="Postec A."/>
        </authorList>
    </citation>
    <scope>NUCLEOTIDE SEQUENCE [LARGE SCALE GENOMIC DNA]</scope>
    <source>
        <strain evidence="11 12">Ra1766G1</strain>
    </source>
</reference>
<feature type="transmembrane region" description="Helical" evidence="8">
    <location>
        <begin position="275"/>
        <end position="299"/>
    </location>
</feature>
<dbReference type="PROSITE" id="PS50885">
    <property type="entry name" value="HAMP"/>
    <property type="match status" value="1"/>
</dbReference>
<dbReference type="GO" id="GO:0016020">
    <property type="term" value="C:membrane"/>
    <property type="evidence" value="ECO:0007669"/>
    <property type="project" value="UniProtKB-SubCell"/>
</dbReference>
<evidence type="ECO:0000256" key="1">
    <source>
        <dbReference type="ARBA" id="ARBA00000085"/>
    </source>
</evidence>
<evidence type="ECO:0000259" key="10">
    <source>
        <dbReference type="PROSITE" id="PS50885"/>
    </source>
</evidence>
<dbReference type="KEGG" id="vgu:HYG85_14100"/>
<dbReference type="PANTHER" id="PTHR34220:SF7">
    <property type="entry name" value="SENSOR HISTIDINE KINASE YPDA"/>
    <property type="match status" value="1"/>
</dbReference>
<dbReference type="InterPro" id="IPR010559">
    <property type="entry name" value="Sig_transdc_His_kin_internal"/>
</dbReference>
<sequence length="580" mass="66730">MKKRILPSLKLQFTVLVLSIIIVFIFLNIITGKLISNLLFEKNLQYSRTISQKLVRELEYTNKRMVAASSTLQYESILQKYFKEELDFDTITKVEKSISVLKLYYDDIFDIALIDDEYINSIYLERETLNEIVKRAEDDRRLKCVGLYEQNYMDKNITTIAFDNKVFGMDMGDTYGEYFGDIIISVDVDTILKNFEARTVQGISFVILDKYNKFYPINCTKEVGTNIINKIDGNTTKTDMLTDDKSIIIVEEIKDMDLYIVSNIDKKYTKKDVGYIQLIISIICIIFIIIVCFAFMVIYKNTVKPIHSIGDYLKTIISGNYKKLKEKVIVNGNKEIVELADDLNDMIDEINTLTHKLVNTSNNLYQAEIEKKRAEISYLRSQINPHFLYNTLETMKGIAMSNNIVEISTMAQCLGDIFRYSIKGSSEVTLEEEVKMIKAYIDIQMFKFGNKGTVFYNINNETLNIIIPKMIMQPLVENAFVHAIEKNTDDTTLYIGTKIDEHNLIIIIQDDGVGIEPSQLDGIIANLDSENDDSSHVGISNVHRRIRMIYGNEYGVKIESEHGEGTKISIMLPINRKQFE</sequence>
<dbReference type="PANTHER" id="PTHR34220">
    <property type="entry name" value="SENSOR HISTIDINE KINASE YPDA"/>
    <property type="match status" value="1"/>
</dbReference>
<keyword evidence="8" id="KW-1133">Transmembrane helix</keyword>
<gene>
    <name evidence="11" type="ORF">HYG85_14100</name>
</gene>
<keyword evidence="8" id="KW-0472">Membrane</keyword>
<evidence type="ECO:0000256" key="3">
    <source>
        <dbReference type="ARBA" id="ARBA00012438"/>
    </source>
</evidence>
<keyword evidence="5" id="KW-0808">Transferase</keyword>
<evidence type="ECO:0000256" key="7">
    <source>
        <dbReference type="ARBA" id="ARBA00023012"/>
    </source>
</evidence>
<name>A0A8J8MBZ1_9FIRM</name>
<dbReference type="EC" id="2.7.13.3" evidence="3"/>
<dbReference type="AlphaFoldDB" id="A0A8J8MBZ1"/>
<keyword evidence="6 11" id="KW-0418">Kinase</keyword>
<evidence type="ECO:0000313" key="11">
    <source>
        <dbReference type="EMBL" id="QUH29983.1"/>
    </source>
</evidence>
<feature type="domain" description="HAMP" evidence="10">
    <location>
        <begin position="300"/>
        <end position="355"/>
    </location>
</feature>
<evidence type="ECO:0000313" key="12">
    <source>
        <dbReference type="Proteomes" id="UP000677305"/>
    </source>
</evidence>
<keyword evidence="12" id="KW-1185">Reference proteome</keyword>
<feature type="transmembrane region" description="Helical" evidence="8">
    <location>
        <begin position="12"/>
        <end position="30"/>
    </location>
</feature>
<feature type="domain" description="Histidine kinase" evidence="9">
    <location>
        <begin position="471"/>
        <end position="576"/>
    </location>
</feature>
<comment type="catalytic activity">
    <reaction evidence="1">
        <text>ATP + protein L-histidine = ADP + protein N-phospho-L-histidine.</text>
        <dbReference type="EC" id="2.7.13.3"/>
    </reaction>
</comment>
<accession>A0A8J8MBZ1</accession>
<keyword evidence="4" id="KW-0597">Phosphoprotein</keyword>
<dbReference type="Pfam" id="PF02518">
    <property type="entry name" value="HATPase_c"/>
    <property type="match status" value="1"/>
</dbReference>
<dbReference type="EMBL" id="CP058561">
    <property type="protein sequence ID" value="QUH29983.1"/>
    <property type="molecule type" value="Genomic_DNA"/>
</dbReference>
<dbReference type="InterPro" id="IPR050640">
    <property type="entry name" value="Bact_2-comp_sensor_kinase"/>
</dbReference>
<evidence type="ECO:0000256" key="5">
    <source>
        <dbReference type="ARBA" id="ARBA00022679"/>
    </source>
</evidence>
<evidence type="ECO:0000256" key="2">
    <source>
        <dbReference type="ARBA" id="ARBA00004370"/>
    </source>
</evidence>
<dbReference type="InterPro" id="IPR003594">
    <property type="entry name" value="HATPase_dom"/>
</dbReference>
<dbReference type="PROSITE" id="PS50109">
    <property type="entry name" value="HIS_KIN"/>
    <property type="match status" value="1"/>
</dbReference>
<dbReference type="InterPro" id="IPR005467">
    <property type="entry name" value="His_kinase_dom"/>
</dbReference>
<dbReference type="GO" id="GO:0000155">
    <property type="term" value="F:phosphorelay sensor kinase activity"/>
    <property type="evidence" value="ECO:0007669"/>
    <property type="project" value="InterPro"/>
</dbReference>
<dbReference type="InterPro" id="IPR003660">
    <property type="entry name" value="HAMP_dom"/>
</dbReference>
<comment type="subcellular location">
    <subcellularLocation>
        <location evidence="2">Membrane</location>
    </subcellularLocation>
</comment>
<dbReference type="SUPFAM" id="SSF55874">
    <property type="entry name" value="ATPase domain of HSP90 chaperone/DNA topoisomerase II/histidine kinase"/>
    <property type="match status" value="1"/>
</dbReference>
<dbReference type="Gene3D" id="6.10.340.10">
    <property type="match status" value="1"/>
</dbReference>
<evidence type="ECO:0000256" key="4">
    <source>
        <dbReference type="ARBA" id="ARBA00022553"/>
    </source>
</evidence>